<dbReference type="EMBL" id="CP049055">
    <property type="protein sequence ID" value="QII12439.1"/>
    <property type="molecule type" value="Genomic_DNA"/>
</dbReference>
<accession>Q1Q5F5</accession>
<proteinExistence type="predicted"/>
<reference evidence="1" key="1">
    <citation type="journal article" date="2006" name="Nature">
        <title>Deciphering the evolution and metabolism of an anammox bacterium from a community genome.</title>
        <authorList>
            <person name="Strous M."/>
            <person name="Pelletier E."/>
            <person name="Mangenot S."/>
            <person name="Rattei T."/>
            <person name="Lehner A."/>
            <person name="Taylor M.W."/>
            <person name="Horn M."/>
            <person name="Daims H."/>
            <person name="Bartol-Mavel D."/>
            <person name="Wincker P."/>
            <person name="Barbe V."/>
            <person name="Fonknechten N."/>
            <person name="Vallenet D."/>
            <person name="Segurens B."/>
            <person name="Schenowitz-Truong C."/>
            <person name="Medigue C."/>
            <person name="Collingro A."/>
            <person name="Snel B."/>
            <person name="Dutilh B.E."/>
            <person name="OpDenCamp H.J.M."/>
            <person name="vanDerDrift C."/>
            <person name="Cirpus I."/>
            <person name="vanDePas-Schoonen K.T."/>
            <person name="Harhangi H.R."/>
            <person name="vanNiftrik L."/>
            <person name="Schmid M."/>
            <person name="Keltjens J."/>
            <person name="vanDeVossenberg J."/>
            <person name="Kartal B."/>
            <person name="Meier H."/>
            <person name="Frishman D."/>
            <person name="Huynen M.A."/>
            <person name="Mewes H."/>
            <person name="Weissenbach J."/>
            <person name="Jetten M.S.M."/>
            <person name="Wagner M."/>
            <person name="LePaslier D."/>
        </authorList>
    </citation>
    <scope>NUCLEOTIDE SEQUENCE</scope>
</reference>
<organism evidence="1">
    <name type="scientific">Kuenenia stuttgartiensis</name>
    <dbReference type="NCBI Taxonomy" id="174633"/>
    <lineage>
        <taxon>Bacteria</taxon>
        <taxon>Pseudomonadati</taxon>
        <taxon>Planctomycetota</taxon>
        <taxon>Candidatus Brocadiia</taxon>
        <taxon>Candidatus Brocadiales</taxon>
        <taxon>Candidatus Brocadiaceae</taxon>
        <taxon>Candidatus Kuenenia</taxon>
    </lineage>
</organism>
<reference evidence="2 3" key="3">
    <citation type="submission" date="2020-02" db="EMBL/GenBank/DDBJ databases">
        <title>Newly sequenced genome of strain CSTR1 showed variability in Candidatus Kuenenia stuttgartiensis genomes.</title>
        <authorList>
            <person name="Ding C."/>
            <person name="Adrian L."/>
        </authorList>
    </citation>
    <scope>NUCLEOTIDE SEQUENCE [LARGE SCALE GENOMIC DNA]</scope>
    <source>
        <strain evidence="2 3">CSTR1</strain>
    </source>
</reference>
<evidence type="ECO:0000313" key="1">
    <source>
        <dbReference type="EMBL" id="CAJ75245.1"/>
    </source>
</evidence>
<dbReference type="AlphaFoldDB" id="Q1Q5F5"/>
<dbReference type="Proteomes" id="UP000501926">
    <property type="component" value="Chromosome"/>
</dbReference>
<evidence type="ECO:0000313" key="2">
    <source>
        <dbReference type="EMBL" id="QII12439.1"/>
    </source>
</evidence>
<reference evidence="1" key="2">
    <citation type="submission" date="2006-01" db="EMBL/GenBank/DDBJ databases">
        <authorList>
            <person name="Genoscope"/>
        </authorList>
    </citation>
    <scope>NUCLEOTIDE SEQUENCE</scope>
</reference>
<gene>
    <name evidence="2" type="ORF">KsCSTR_30600</name>
    <name evidence="1" type="ORF">kuste4483</name>
</gene>
<name>Q1Q5F5_KUEST</name>
<protein>
    <submittedName>
        <fullName evidence="1">Uncharacterized protein</fullName>
    </submittedName>
</protein>
<evidence type="ECO:0000313" key="3">
    <source>
        <dbReference type="Proteomes" id="UP000501926"/>
    </source>
</evidence>
<dbReference type="EMBL" id="CT573071">
    <property type="protein sequence ID" value="CAJ75245.1"/>
    <property type="molecule type" value="Genomic_DNA"/>
</dbReference>
<sequence>MAFILIHTSISHIEMHGRASLHQIPLLGGVRVGLFLFHACPRRSVGTRRRNVKSAANSLHMQIICLT</sequence>